<dbReference type="InterPro" id="IPR000873">
    <property type="entry name" value="AMP-dep_synth/lig_dom"/>
</dbReference>
<dbReference type="Gene3D" id="3.30.300.30">
    <property type="match status" value="1"/>
</dbReference>
<dbReference type="RefSeq" id="WP_190078647.1">
    <property type="nucleotide sequence ID" value="NZ_BMTC01000052.1"/>
</dbReference>
<feature type="domain" description="AMP-binding enzyme C-terminal" evidence="2">
    <location>
        <begin position="442"/>
        <end position="514"/>
    </location>
</feature>
<evidence type="ECO:0000259" key="1">
    <source>
        <dbReference type="Pfam" id="PF00501"/>
    </source>
</evidence>
<dbReference type="InterPro" id="IPR025110">
    <property type="entry name" value="AMP-bd_C"/>
</dbReference>
<dbReference type="Gene3D" id="3.40.50.12780">
    <property type="entry name" value="N-terminal domain of ligase-like"/>
    <property type="match status" value="1"/>
</dbReference>
<accession>A0ABQ3Q7X5</accession>
<feature type="domain" description="AMP-dependent synthetase/ligase" evidence="1">
    <location>
        <begin position="8"/>
        <end position="383"/>
    </location>
</feature>
<dbReference type="PANTHER" id="PTHR45527">
    <property type="entry name" value="NONRIBOSOMAL PEPTIDE SYNTHETASE"/>
    <property type="match status" value="1"/>
</dbReference>
<dbReference type="Pfam" id="PF00501">
    <property type="entry name" value="AMP-binding"/>
    <property type="match status" value="1"/>
</dbReference>
<dbReference type="Pfam" id="PF13193">
    <property type="entry name" value="AMP-binding_C"/>
    <property type="match status" value="1"/>
</dbReference>
<dbReference type="InterPro" id="IPR045851">
    <property type="entry name" value="AMP-bd_C_sf"/>
</dbReference>
<dbReference type="GO" id="GO:0016874">
    <property type="term" value="F:ligase activity"/>
    <property type="evidence" value="ECO:0007669"/>
    <property type="project" value="UniProtKB-KW"/>
</dbReference>
<gene>
    <name evidence="3" type="ORF">Sdagh_50940</name>
</gene>
<organism evidence="3 4">
    <name type="scientific">Streptomyces daghestanicus</name>
    <dbReference type="NCBI Taxonomy" id="66885"/>
    <lineage>
        <taxon>Bacteria</taxon>
        <taxon>Bacillati</taxon>
        <taxon>Actinomycetota</taxon>
        <taxon>Actinomycetes</taxon>
        <taxon>Kitasatosporales</taxon>
        <taxon>Streptomycetaceae</taxon>
        <taxon>Streptomyces</taxon>
    </lineage>
</organism>
<evidence type="ECO:0000313" key="4">
    <source>
        <dbReference type="Proteomes" id="UP001052655"/>
    </source>
</evidence>
<dbReference type="CDD" id="cd05930">
    <property type="entry name" value="A_NRPS"/>
    <property type="match status" value="1"/>
</dbReference>
<dbReference type="Proteomes" id="UP001052655">
    <property type="component" value="Unassembled WGS sequence"/>
</dbReference>
<evidence type="ECO:0000259" key="2">
    <source>
        <dbReference type="Pfam" id="PF13193"/>
    </source>
</evidence>
<dbReference type="InterPro" id="IPR042099">
    <property type="entry name" value="ANL_N_sf"/>
</dbReference>
<sequence>MRTLTDYLDEAAAGRPDAPAVEFQGETLTYAELHARSTALAATLLQRGIGAGDRVGLWLRKSPESIVGLYGILRTGAAYVPIDPGTPLDRAAKIIDDCRLAGVIAQDEHVSWLLERAPADSPDRPVVAVGGTRGAPADPRVVAWSDAVAGSPAVTSAGPGAGPSAPAYILYTSGSKGDPKGVVLSHANAMAFVEWAVAEFRITAHDRVSSHAPLHFDLSVLDVFATCLAGACVVLLPESQLGLGGVLSRVVVERKVTVWYSVPNALNRMLTARSGALLGASALRVVLFAGEVFPVGALRRLRELLPHVDLYNLYGPTETNVCTFHRVRDSDVAPGRTEPVPIGRPCAYATTFVVDESGEPLRDEPGVTGELCVAGPSVMLGYWRDAPLTAGKRLTVVQEDGTSLEAYRTGDTVRVEAGGEYAFLGRNDDMVKIRGHRVELGEVESALSEAVREVVCVTVGDTSGERHIEAYVVPFSAGCEVSELRRHCLEVLPRYMVPEHFHLVAALPRTRSGKLDRRAVLGL</sequence>
<dbReference type="PANTHER" id="PTHR45527:SF1">
    <property type="entry name" value="FATTY ACID SYNTHASE"/>
    <property type="match status" value="1"/>
</dbReference>
<keyword evidence="4" id="KW-1185">Reference proteome</keyword>
<proteinExistence type="predicted"/>
<evidence type="ECO:0000313" key="3">
    <source>
        <dbReference type="EMBL" id="GHI33364.1"/>
    </source>
</evidence>
<protein>
    <submittedName>
        <fullName evidence="3">D-alanine--poly(Phosphoribitol) ligase</fullName>
    </submittedName>
</protein>
<name>A0ABQ3Q7X5_9ACTN</name>
<dbReference type="SUPFAM" id="SSF56801">
    <property type="entry name" value="Acetyl-CoA synthetase-like"/>
    <property type="match status" value="1"/>
</dbReference>
<reference evidence="3" key="1">
    <citation type="submission" date="2024-05" db="EMBL/GenBank/DDBJ databases">
        <title>Whole genome shotgun sequence of Streptomyces daghestanicus NBRC 12762.</title>
        <authorList>
            <person name="Komaki H."/>
            <person name="Tamura T."/>
        </authorList>
    </citation>
    <scope>NUCLEOTIDE SEQUENCE</scope>
    <source>
        <strain evidence="3">NBRC 12762</strain>
    </source>
</reference>
<dbReference type="InterPro" id="IPR010071">
    <property type="entry name" value="AA_adenyl_dom"/>
</dbReference>
<comment type="caution">
    <text evidence="3">The sequence shown here is derived from an EMBL/GenBank/DDBJ whole genome shotgun (WGS) entry which is preliminary data.</text>
</comment>
<dbReference type="EMBL" id="BNDX01000013">
    <property type="protein sequence ID" value="GHI33364.1"/>
    <property type="molecule type" value="Genomic_DNA"/>
</dbReference>
<dbReference type="NCBIfam" id="TIGR01733">
    <property type="entry name" value="AA-adenyl-dom"/>
    <property type="match status" value="1"/>
</dbReference>
<keyword evidence="3" id="KW-0436">Ligase</keyword>